<dbReference type="AlphaFoldDB" id="A0A380NM38"/>
<organism evidence="2 3">
    <name type="scientific">Veillonella criceti</name>
    <dbReference type="NCBI Taxonomy" id="103891"/>
    <lineage>
        <taxon>Bacteria</taxon>
        <taxon>Bacillati</taxon>
        <taxon>Bacillota</taxon>
        <taxon>Negativicutes</taxon>
        <taxon>Veillonellales</taxon>
        <taxon>Veillonellaceae</taxon>
        <taxon>Veillonella</taxon>
    </lineage>
</organism>
<dbReference type="OrthoDB" id="1632175at2"/>
<feature type="transmembrane region" description="Helical" evidence="1">
    <location>
        <begin position="20"/>
        <end position="42"/>
    </location>
</feature>
<evidence type="ECO:0000313" key="2">
    <source>
        <dbReference type="EMBL" id="SUP44464.1"/>
    </source>
</evidence>
<dbReference type="RefSeq" id="WP_115310779.1">
    <property type="nucleotide sequence ID" value="NZ_UHIO01000001.1"/>
</dbReference>
<keyword evidence="1" id="KW-0472">Membrane</keyword>
<sequence>MASLQRALLVIAFLYIFYHIYSYGVTTTNMIAVVLLIVSFILEITRKSRRAKLEAYFARKEAELAAEEAAKTDVLMEDTRENIVDKTVSKNDTK</sequence>
<protein>
    <submittedName>
        <fullName evidence="2">Uncharacterized protein</fullName>
    </submittedName>
</protein>
<gene>
    <name evidence="2" type="ORF">NCTC12020_01673</name>
</gene>
<accession>A0A380NM38</accession>
<name>A0A380NM38_9FIRM</name>
<dbReference type="EMBL" id="UHIO01000001">
    <property type="protein sequence ID" value="SUP44464.1"/>
    <property type="molecule type" value="Genomic_DNA"/>
</dbReference>
<keyword evidence="3" id="KW-1185">Reference proteome</keyword>
<reference evidence="2 3" key="1">
    <citation type="submission" date="2018-06" db="EMBL/GenBank/DDBJ databases">
        <authorList>
            <consortium name="Pathogen Informatics"/>
            <person name="Doyle S."/>
        </authorList>
    </citation>
    <scope>NUCLEOTIDE SEQUENCE [LARGE SCALE GENOMIC DNA]</scope>
    <source>
        <strain evidence="2 3">NCTC12020</strain>
    </source>
</reference>
<dbReference type="Proteomes" id="UP000255367">
    <property type="component" value="Unassembled WGS sequence"/>
</dbReference>
<keyword evidence="1" id="KW-0812">Transmembrane</keyword>
<keyword evidence="1" id="KW-1133">Transmembrane helix</keyword>
<evidence type="ECO:0000313" key="3">
    <source>
        <dbReference type="Proteomes" id="UP000255367"/>
    </source>
</evidence>
<evidence type="ECO:0000256" key="1">
    <source>
        <dbReference type="SAM" id="Phobius"/>
    </source>
</evidence>
<proteinExistence type="predicted"/>